<dbReference type="OrthoDB" id="5126324at2"/>
<dbReference type="EMBL" id="RCUX01000003">
    <property type="protein sequence ID" value="RLP77009.1"/>
    <property type="molecule type" value="Genomic_DNA"/>
</dbReference>
<evidence type="ECO:0000313" key="2">
    <source>
        <dbReference type="Proteomes" id="UP000272503"/>
    </source>
</evidence>
<evidence type="ECO:0000313" key="1">
    <source>
        <dbReference type="EMBL" id="RLP77009.1"/>
    </source>
</evidence>
<name>A0A3L7A9K0_9MICO</name>
<dbReference type="NCBIfam" id="TIGR04088">
    <property type="entry name" value="cognate_SipW"/>
    <property type="match status" value="1"/>
</dbReference>
<dbReference type="InterPro" id="IPR023833">
    <property type="entry name" value="Signal_pept_SipW-depend-type"/>
</dbReference>
<dbReference type="Proteomes" id="UP000272503">
    <property type="component" value="Unassembled WGS sequence"/>
</dbReference>
<reference evidence="1 2" key="1">
    <citation type="submission" date="2018-10" db="EMBL/GenBank/DDBJ databases">
        <authorList>
            <person name="Li J."/>
        </authorList>
    </citation>
    <scope>NUCLEOTIDE SEQUENCE [LARGE SCALE GENOMIC DNA]</scope>
    <source>
        <strain evidence="1 2">IF 016277</strain>
    </source>
</reference>
<accession>A0A3L7A9K0</accession>
<gene>
    <name evidence="1" type="ORF">D9V32_05125</name>
</gene>
<dbReference type="InterPro" id="IPR024006">
    <property type="entry name" value="Alt_signal_exp_actinobact"/>
</dbReference>
<dbReference type="RefSeq" id="WP_121647819.1">
    <property type="nucleotide sequence ID" value="NZ_RCUX01000003.1"/>
</dbReference>
<dbReference type="NCBIfam" id="TIGR04089">
    <property type="entry name" value="exp_by_SipW_III"/>
    <property type="match status" value="1"/>
</dbReference>
<organism evidence="1 2">
    <name type="scientific">Mycetocola tolaasinivorans</name>
    <dbReference type="NCBI Taxonomy" id="76635"/>
    <lineage>
        <taxon>Bacteria</taxon>
        <taxon>Bacillati</taxon>
        <taxon>Actinomycetota</taxon>
        <taxon>Actinomycetes</taxon>
        <taxon>Micrococcales</taxon>
        <taxon>Microbacteriaceae</taxon>
        <taxon>Mycetocola</taxon>
    </lineage>
</organism>
<dbReference type="AlphaFoldDB" id="A0A3L7A9K0"/>
<protein>
    <submittedName>
        <fullName evidence="1">Alternate-type signal peptide domain-containing protein</fullName>
    </submittedName>
</protein>
<comment type="caution">
    <text evidence="1">The sequence shown here is derived from an EMBL/GenBank/DDBJ whole genome shotgun (WGS) entry which is preliminary data.</text>
</comment>
<sequence>MKFSTRGIVAGALGLGLLAGGSTFALWNANTVVDAGQIEAGNLGVQAVDNVLWVDASPEHASPVTIDPADFRTVPGDKLERTQDLTVTLVGDNLKADLLVTSSALTFTGLPTPAPAAAITGTYTLIGKNGAAVSTPTALGQPTTLTVDRAAAKDSTATSATYTVRINLGFADVDGLVFANAKAALGDVTYKVTQVR</sequence>
<keyword evidence="2" id="KW-1185">Reference proteome</keyword>
<proteinExistence type="predicted"/>